<reference evidence="2" key="1">
    <citation type="submission" date="2015-01" db="EMBL/GenBank/DDBJ databases">
        <authorList>
            <person name="Paterson Steve"/>
        </authorList>
    </citation>
    <scope>NUCLEOTIDE SEQUENCE [LARGE SCALE GENOMIC DNA]</scope>
    <source>
        <strain evidence="2">OBR1</strain>
    </source>
</reference>
<dbReference type="EMBL" id="CGIG01000001">
    <property type="protein sequence ID" value="CPR14013.1"/>
    <property type="molecule type" value="Genomic_DNA"/>
</dbReference>
<organism evidence="1 2">
    <name type="scientific">Brenneria goodwinii</name>
    <dbReference type="NCBI Taxonomy" id="1109412"/>
    <lineage>
        <taxon>Bacteria</taxon>
        <taxon>Pseudomonadati</taxon>
        <taxon>Pseudomonadota</taxon>
        <taxon>Gammaproteobacteria</taxon>
        <taxon>Enterobacterales</taxon>
        <taxon>Pectobacteriaceae</taxon>
        <taxon>Brenneria</taxon>
    </lineage>
</organism>
<dbReference type="Proteomes" id="UP000044377">
    <property type="component" value="Unassembled WGS sequence"/>
</dbReference>
<dbReference type="AlphaFoldDB" id="A0A0G4JQ35"/>
<sequence>MAVPFYPAKIISVHLFEVYILVNSGKCDSNNSQYDDSL</sequence>
<gene>
    <name evidence="1" type="ORF">BN1221_00417c</name>
</gene>
<proteinExistence type="predicted"/>
<name>A0A0G4JQ35_9GAMM</name>
<accession>A0A0G4JQ35</accession>
<evidence type="ECO:0000313" key="1">
    <source>
        <dbReference type="EMBL" id="CPR14013.1"/>
    </source>
</evidence>
<protein>
    <submittedName>
        <fullName evidence="1">Uncharacterized protein</fullName>
    </submittedName>
</protein>
<keyword evidence="2" id="KW-1185">Reference proteome</keyword>
<evidence type="ECO:0000313" key="2">
    <source>
        <dbReference type="Proteomes" id="UP000044377"/>
    </source>
</evidence>